<dbReference type="RefSeq" id="WP_343492867.1">
    <property type="nucleotide sequence ID" value="NZ_JBCPYA010000006.1"/>
</dbReference>
<dbReference type="Gene3D" id="1.25.40.10">
    <property type="entry name" value="Tetratricopeptide repeat domain"/>
    <property type="match status" value="1"/>
</dbReference>
<evidence type="ECO:0000256" key="5">
    <source>
        <dbReference type="ARBA" id="ARBA00022741"/>
    </source>
</evidence>
<dbReference type="CDD" id="cd00075">
    <property type="entry name" value="HATPase"/>
    <property type="match status" value="1"/>
</dbReference>
<comment type="catalytic activity">
    <reaction evidence="1">
        <text>ATP + protein L-histidine = ADP + protein N-phospho-L-histidine.</text>
        <dbReference type="EC" id="2.7.13.3"/>
    </reaction>
</comment>
<evidence type="ECO:0000256" key="3">
    <source>
        <dbReference type="ARBA" id="ARBA00022553"/>
    </source>
</evidence>
<dbReference type="EMBL" id="JBCPYA010000006">
    <property type="protein sequence ID" value="MEN2471769.1"/>
    <property type="molecule type" value="Genomic_DNA"/>
</dbReference>
<dbReference type="SMART" id="SM00387">
    <property type="entry name" value="HATPase_c"/>
    <property type="match status" value="1"/>
</dbReference>
<evidence type="ECO:0000313" key="10">
    <source>
        <dbReference type="EMBL" id="MEN2471769.1"/>
    </source>
</evidence>
<dbReference type="Gene3D" id="1.10.287.130">
    <property type="match status" value="1"/>
</dbReference>
<dbReference type="Gene3D" id="3.30.565.10">
    <property type="entry name" value="Histidine kinase-like ATPase, C-terminal domain"/>
    <property type="match status" value="1"/>
</dbReference>
<comment type="caution">
    <text evidence="10">The sequence shown here is derived from an EMBL/GenBank/DDBJ whole genome shotgun (WGS) entry which is preliminary data.</text>
</comment>
<dbReference type="InterPro" id="IPR003661">
    <property type="entry name" value="HisK_dim/P_dom"/>
</dbReference>
<dbReference type="Proteomes" id="UP001466933">
    <property type="component" value="Unassembled WGS sequence"/>
</dbReference>
<evidence type="ECO:0000256" key="4">
    <source>
        <dbReference type="ARBA" id="ARBA00022679"/>
    </source>
</evidence>
<dbReference type="EC" id="2.7.13.3" evidence="2"/>
<dbReference type="InterPro" id="IPR011990">
    <property type="entry name" value="TPR-like_helical_dom_sf"/>
</dbReference>
<reference evidence="10 11" key="1">
    <citation type="submission" date="2024-05" db="EMBL/GenBank/DDBJ databases">
        <title>Burkholderia sp. Nov. a novel bacteria isolated from rhizosphere soil of Camellia sinensis.</title>
        <authorList>
            <person name="Dong Y."/>
        </authorList>
    </citation>
    <scope>NUCLEOTIDE SEQUENCE [LARGE SCALE GENOMIC DNA]</scope>
    <source>
        <strain evidence="10 11">GS2Y</strain>
    </source>
</reference>
<evidence type="ECO:0000256" key="1">
    <source>
        <dbReference type="ARBA" id="ARBA00000085"/>
    </source>
</evidence>
<dbReference type="InterPro" id="IPR036097">
    <property type="entry name" value="HisK_dim/P_sf"/>
</dbReference>
<keyword evidence="3" id="KW-0597">Phosphoprotein</keyword>
<keyword evidence="7 10" id="KW-0067">ATP-binding</keyword>
<proteinExistence type="predicted"/>
<evidence type="ECO:0000256" key="2">
    <source>
        <dbReference type="ARBA" id="ARBA00012438"/>
    </source>
</evidence>
<keyword evidence="5" id="KW-0547">Nucleotide-binding</keyword>
<dbReference type="GO" id="GO:0005524">
    <property type="term" value="F:ATP binding"/>
    <property type="evidence" value="ECO:0007669"/>
    <property type="project" value="UniProtKB-KW"/>
</dbReference>
<dbReference type="PANTHER" id="PTHR43065:SF46">
    <property type="entry name" value="C4-DICARBOXYLATE TRANSPORT SENSOR PROTEIN DCTB"/>
    <property type="match status" value="1"/>
</dbReference>
<dbReference type="InterPro" id="IPR036890">
    <property type="entry name" value="HATPase_C_sf"/>
</dbReference>
<keyword evidence="6" id="KW-0418">Kinase</keyword>
<dbReference type="PROSITE" id="PS50109">
    <property type="entry name" value="HIS_KIN"/>
    <property type="match status" value="1"/>
</dbReference>
<dbReference type="InterPro" id="IPR004358">
    <property type="entry name" value="Sig_transdc_His_kin-like_C"/>
</dbReference>
<keyword evidence="4" id="KW-0808">Transferase</keyword>
<keyword evidence="11" id="KW-1185">Reference proteome</keyword>
<accession>A0ABU9WI72</accession>
<evidence type="ECO:0000259" key="9">
    <source>
        <dbReference type="PROSITE" id="PS50109"/>
    </source>
</evidence>
<evidence type="ECO:0000256" key="7">
    <source>
        <dbReference type="ARBA" id="ARBA00022840"/>
    </source>
</evidence>
<dbReference type="SUPFAM" id="SSF48452">
    <property type="entry name" value="TPR-like"/>
    <property type="match status" value="2"/>
</dbReference>
<dbReference type="InterPro" id="IPR003594">
    <property type="entry name" value="HATPase_dom"/>
</dbReference>
<sequence length="582" mass="62361">MGGRATLHTLLVHGAIALDRVQDALARARASGERAGLGHALLELAAAHLQRNAYDAGADCAALAQRWFDESEDVRGSACALYYRGLCCDRAGDSAGAIRAMHEALERFAAAGSTFGAAIVLDRLGIILVVRGAYDTGLDCLSRAIAMLLDAPVPGLLPILRNNWIWGHLHCGRHAMRNARADRHAAHVALALDHLREIERMAADEPSSTFAAARLDTAAQVYLAAGHDEPAERHAQRAAAIAEQFGSAAPLAHMRDRSGDIALARGQVADALQSWRIACDGFAECGLDDERCEVALKAAEAAEPVDAAEAFAWYRRLAQFDTENDCKRAALRREIFACEREHERDAGESKRVDAAGGADRLASLGRVIAGINHEFKNPLAAVRLAIENCIELVQHGRLDEVTDDVARIGHVTERLAQLTNQFGMFAERRLPDLEPVSLYTALDEALAMVAHRLGSGGPDVRCEGGDMCVWAHLPSLCSVFVNLIGNAIDATVASANRKVMVAISTVSKTRVEVIVRDNGPGFSPEAADNLFEAFFTTKPAGVGLGLGLALARDWVAQMNGCLTARNHPDGGAELRVSLPRVT</sequence>
<dbReference type="InterPro" id="IPR005467">
    <property type="entry name" value="His_kinase_dom"/>
</dbReference>
<evidence type="ECO:0000256" key="8">
    <source>
        <dbReference type="ARBA" id="ARBA00023012"/>
    </source>
</evidence>
<gene>
    <name evidence="10" type="ORF">VOI36_17845</name>
</gene>
<evidence type="ECO:0000313" key="11">
    <source>
        <dbReference type="Proteomes" id="UP001466933"/>
    </source>
</evidence>
<dbReference type="Pfam" id="PF00512">
    <property type="entry name" value="HisKA"/>
    <property type="match status" value="1"/>
</dbReference>
<dbReference type="SUPFAM" id="SSF55874">
    <property type="entry name" value="ATPase domain of HSP90 chaperone/DNA topoisomerase II/histidine kinase"/>
    <property type="match status" value="1"/>
</dbReference>
<keyword evidence="8" id="KW-0902">Two-component regulatory system</keyword>
<organism evidence="10 11">
    <name type="scientific">Burkholderia theae</name>
    <dbReference type="NCBI Taxonomy" id="3143496"/>
    <lineage>
        <taxon>Bacteria</taxon>
        <taxon>Pseudomonadati</taxon>
        <taxon>Pseudomonadota</taxon>
        <taxon>Betaproteobacteria</taxon>
        <taxon>Burkholderiales</taxon>
        <taxon>Burkholderiaceae</taxon>
        <taxon>Burkholderia</taxon>
    </lineage>
</organism>
<dbReference type="Pfam" id="PF02518">
    <property type="entry name" value="HATPase_c"/>
    <property type="match status" value="1"/>
</dbReference>
<dbReference type="PANTHER" id="PTHR43065">
    <property type="entry name" value="SENSOR HISTIDINE KINASE"/>
    <property type="match status" value="1"/>
</dbReference>
<evidence type="ECO:0000256" key="6">
    <source>
        <dbReference type="ARBA" id="ARBA00022777"/>
    </source>
</evidence>
<feature type="domain" description="Histidine kinase" evidence="9">
    <location>
        <begin position="370"/>
        <end position="582"/>
    </location>
</feature>
<dbReference type="PRINTS" id="PR00344">
    <property type="entry name" value="BCTRLSENSOR"/>
</dbReference>
<dbReference type="SUPFAM" id="SSF47384">
    <property type="entry name" value="Homodimeric domain of signal transducing histidine kinase"/>
    <property type="match status" value="1"/>
</dbReference>
<protein>
    <recommendedName>
        <fullName evidence="2">histidine kinase</fullName>
        <ecNumber evidence="2">2.7.13.3</ecNumber>
    </recommendedName>
</protein>
<name>A0ABU9WI72_9BURK</name>
<dbReference type="SMART" id="SM00388">
    <property type="entry name" value="HisKA"/>
    <property type="match status" value="1"/>
</dbReference>
<dbReference type="CDD" id="cd00082">
    <property type="entry name" value="HisKA"/>
    <property type="match status" value="1"/>
</dbReference>